<evidence type="ECO:0000256" key="2">
    <source>
        <dbReference type="ARBA" id="ARBA00004413"/>
    </source>
</evidence>
<keyword evidence="7" id="KW-0285">Flavoprotein</keyword>
<evidence type="ECO:0000256" key="5">
    <source>
        <dbReference type="ARBA" id="ARBA00022448"/>
    </source>
</evidence>
<protein>
    <recommendedName>
        <fullName evidence="4">succinate dehydrogenase</fullName>
        <ecNumber evidence="4">1.3.5.1</ecNumber>
    </recommendedName>
</protein>
<dbReference type="GO" id="GO:0050660">
    <property type="term" value="F:flavin adenine dinucleotide binding"/>
    <property type="evidence" value="ECO:0007669"/>
    <property type="project" value="TreeGrafter"/>
</dbReference>
<dbReference type="EC" id="1.3.5.1" evidence="4"/>
<dbReference type="PANTHER" id="PTHR11632:SF53">
    <property type="entry name" value="SUCCINATE DEHYDROGENASE FLAVOPROTEIN SUBUNIT"/>
    <property type="match status" value="1"/>
</dbReference>
<dbReference type="KEGG" id="amog:QRX60_42350"/>
<evidence type="ECO:0000256" key="11">
    <source>
        <dbReference type="ARBA" id="ARBA00023136"/>
    </source>
</evidence>
<dbReference type="GO" id="GO:0009061">
    <property type="term" value="P:anaerobic respiration"/>
    <property type="evidence" value="ECO:0007669"/>
    <property type="project" value="TreeGrafter"/>
</dbReference>
<keyword evidence="17" id="KW-1185">Reference proteome</keyword>
<dbReference type="NCBIfam" id="NF005749">
    <property type="entry name" value="PRK07573.1"/>
    <property type="match status" value="1"/>
</dbReference>
<dbReference type="Pfam" id="PF00890">
    <property type="entry name" value="FAD_binding_2"/>
    <property type="match status" value="1"/>
</dbReference>
<dbReference type="InterPro" id="IPR015939">
    <property type="entry name" value="Fum_Rdtase/Succ_DH_flav-like_C"/>
</dbReference>
<dbReference type="Gene3D" id="3.90.700.10">
    <property type="entry name" value="Succinate dehydrogenase/fumarate reductase flavoprotein, catalytic domain"/>
    <property type="match status" value="1"/>
</dbReference>
<dbReference type="InterPro" id="IPR003953">
    <property type="entry name" value="FAD-dep_OxRdtase_2_FAD-bd"/>
</dbReference>
<dbReference type="AlphaFoldDB" id="A0A9Y2JPJ1"/>
<dbReference type="GO" id="GO:0033765">
    <property type="term" value="F:steroid dehydrogenase activity, acting on the CH-CH group of donors"/>
    <property type="evidence" value="ECO:0007669"/>
    <property type="project" value="UniProtKB-ARBA"/>
</dbReference>
<accession>A0A9Y2JPJ1</accession>
<organism evidence="16 17">
    <name type="scientific">Amycolatopsis mongoliensis</name>
    <dbReference type="NCBI Taxonomy" id="715475"/>
    <lineage>
        <taxon>Bacteria</taxon>
        <taxon>Bacillati</taxon>
        <taxon>Actinomycetota</taxon>
        <taxon>Actinomycetes</taxon>
        <taxon>Pseudonocardiales</taxon>
        <taxon>Pseudonocardiaceae</taxon>
        <taxon>Amycolatopsis</taxon>
    </lineage>
</organism>
<comment type="cofactor">
    <cofactor evidence="1">
        <name>FAD</name>
        <dbReference type="ChEBI" id="CHEBI:57692"/>
    </cofactor>
</comment>
<dbReference type="GO" id="GO:0008177">
    <property type="term" value="F:succinate dehydrogenase (quinone) activity"/>
    <property type="evidence" value="ECO:0007669"/>
    <property type="project" value="UniProtKB-EC"/>
</dbReference>
<evidence type="ECO:0000256" key="6">
    <source>
        <dbReference type="ARBA" id="ARBA00022475"/>
    </source>
</evidence>
<dbReference type="SUPFAM" id="SSF46977">
    <property type="entry name" value="Succinate dehydrogenase/fumarate reductase flavoprotein C-terminal domain"/>
    <property type="match status" value="1"/>
</dbReference>
<keyword evidence="11" id="KW-0472">Membrane</keyword>
<dbReference type="InterPro" id="IPR030664">
    <property type="entry name" value="SdhA/FrdA/AprA"/>
</dbReference>
<dbReference type="InterPro" id="IPR011280">
    <property type="entry name" value="Succ_DH/Fum_Rdt_flav_su"/>
</dbReference>
<dbReference type="FunFam" id="3.50.50.60:FF:000009">
    <property type="entry name" value="Succinate dehydrogenase flavoprotein subunit"/>
    <property type="match status" value="1"/>
</dbReference>
<sequence length="642" mass="71364">MSDYRTGDPIADTKAPAVALENRWDERKFAAKLVNPANRRKHRVIVVGTGLAGGSAGATLAEQGYHVVQFCFQDSPRRAHSVAAQGGINAAKNYRNDGDSVYRLFYDTVKGGDFRSRESNVYRLAQVSAQIIDQAVAQGVPFAREYGGLLDTRSFGGVQVQRTFYARGQTGQQLLIGAYQALSRQIDAGNVELHPRTEMLDLVVVDGRARGIVARDLVTGAIETHLADAVVLATGGYGNVFYLSTNAKGSNATAIWRAHKRGAYFANPCFTQIHPTCIPRSGEHQSKLTLMSESLRNDGRIWVPKRKGDTRPPAEIPEDERDYYLERLYPSFGNLVPRDIASRAAKNVCDAGLGVGPGGLGVYLDFADAIERMGRPAIEARYGNLFDMYQRITAEDPYRTPMRIYPAIHYTMGGLWVDYDLQSTIPGLFVIGEANFSDHGANRLGASALMQGLADGYFVLPATLNDYLGGTRLDEVSPGHDEVTRVETEVRDRISRLLSVRGTRSVDSFHRELGLLMWDHCGMSRSREGLRKALDRIPELRAEFWRDVRIPGAAAELNQELEKANRVADFLELAELLLIDALAREESCGGHFREEHQTPDGEAQRDDEHFSYVAAWEYGEKPVLHREDLTFEHVHPTQRSYT</sequence>
<feature type="active site" description="Proton acceptor" evidence="13">
    <location>
        <position position="338"/>
    </location>
</feature>
<dbReference type="Pfam" id="PF02910">
    <property type="entry name" value="Succ_DH_flav_C"/>
    <property type="match status" value="1"/>
</dbReference>
<evidence type="ECO:0000256" key="1">
    <source>
        <dbReference type="ARBA" id="ARBA00001974"/>
    </source>
</evidence>
<dbReference type="Gene3D" id="1.20.58.100">
    <property type="entry name" value="Fumarate reductase/succinate dehydrogenase flavoprotein-like, C-terminal domain"/>
    <property type="match status" value="1"/>
</dbReference>
<keyword evidence="6" id="KW-1003">Cell membrane</keyword>
<dbReference type="NCBIfam" id="TIGR01811">
    <property type="entry name" value="sdhA_Bsu"/>
    <property type="match status" value="1"/>
</dbReference>
<evidence type="ECO:0000256" key="4">
    <source>
        <dbReference type="ARBA" id="ARBA00012792"/>
    </source>
</evidence>
<evidence type="ECO:0000259" key="14">
    <source>
        <dbReference type="Pfam" id="PF00890"/>
    </source>
</evidence>
<keyword evidence="10" id="KW-0560">Oxidoreductase</keyword>
<dbReference type="Proteomes" id="UP001239397">
    <property type="component" value="Chromosome"/>
</dbReference>
<dbReference type="SUPFAM" id="SSF56425">
    <property type="entry name" value="Succinate dehydrogenase/fumarate reductase flavoprotein, catalytic domain"/>
    <property type="match status" value="1"/>
</dbReference>
<gene>
    <name evidence="16" type="ORF">QRX60_42350</name>
</gene>
<dbReference type="PANTHER" id="PTHR11632">
    <property type="entry name" value="SUCCINATE DEHYDROGENASE 2 FLAVOPROTEIN SUBUNIT"/>
    <property type="match status" value="1"/>
</dbReference>
<reference evidence="16 17" key="1">
    <citation type="submission" date="2023-06" db="EMBL/GenBank/DDBJ databases">
        <authorList>
            <person name="Oyuntsetseg B."/>
            <person name="Kim S.B."/>
        </authorList>
    </citation>
    <scope>NUCLEOTIDE SEQUENCE [LARGE SCALE GENOMIC DNA]</scope>
    <source>
        <strain evidence="16 17">4-36</strain>
    </source>
</reference>
<keyword evidence="8" id="KW-0274">FAD</keyword>
<comment type="catalytic activity">
    <reaction evidence="12">
        <text>a quinone + succinate = fumarate + a quinol</text>
        <dbReference type="Rhea" id="RHEA:40523"/>
        <dbReference type="ChEBI" id="CHEBI:24646"/>
        <dbReference type="ChEBI" id="CHEBI:29806"/>
        <dbReference type="ChEBI" id="CHEBI:30031"/>
        <dbReference type="ChEBI" id="CHEBI:132124"/>
        <dbReference type="EC" id="1.3.5.1"/>
    </reaction>
</comment>
<dbReference type="InterPro" id="IPR037099">
    <property type="entry name" value="Fum_R/Succ_DH_flav-like_C_sf"/>
</dbReference>
<proteinExistence type="inferred from homology"/>
<comment type="subcellular location">
    <subcellularLocation>
        <location evidence="2">Cell membrane</location>
        <topology evidence="2">Peripheral membrane protein</topology>
        <orientation evidence="2">Cytoplasmic side</orientation>
    </subcellularLocation>
</comment>
<dbReference type="RefSeq" id="WP_285997096.1">
    <property type="nucleotide sequence ID" value="NZ_CP127295.1"/>
</dbReference>
<evidence type="ECO:0000259" key="15">
    <source>
        <dbReference type="Pfam" id="PF02910"/>
    </source>
</evidence>
<dbReference type="GO" id="GO:0005886">
    <property type="term" value="C:plasma membrane"/>
    <property type="evidence" value="ECO:0007669"/>
    <property type="project" value="UniProtKB-SubCell"/>
</dbReference>
<evidence type="ECO:0000256" key="10">
    <source>
        <dbReference type="ARBA" id="ARBA00023002"/>
    </source>
</evidence>
<evidence type="ECO:0000256" key="12">
    <source>
        <dbReference type="ARBA" id="ARBA00049220"/>
    </source>
</evidence>
<dbReference type="InterPro" id="IPR027477">
    <property type="entry name" value="Succ_DH/fumarate_Rdtase_cat_sf"/>
</dbReference>
<dbReference type="FunFam" id="3.90.700.10:FF:000006">
    <property type="entry name" value="Succinate dehydrogenase flavoprotein subunit"/>
    <property type="match status" value="1"/>
</dbReference>
<feature type="domain" description="FAD-dependent oxidoreductase 2 FAD-binding" evidence="14">
    <location>
        <begin position="44"/>
        <end position="449"/>
    </location>
</feature>
<keyword evidence="5" id="KW-0813">Transport</keyword>
<dbReference type="EMBL" id="CP127295">
    <property type="protein sequence ID" value="WIY00634.1"/>
    <property type="molecule type" value="Genomic_DNA"/>
</dbReference>
<name>A0A9Y2JPJ1_9PSEU</name>
<dbReference type="SUPFAM" id="SSF51905">
    <property type="entry name" value="FAD/NAD(P)-binding domain"/>
    <property type="match status" value="1"/>
</dbReference>
<evidence type="ECO:0000256" key="3">
    <source>
        <dbReference type="ARBA" id="ARBA00008040"/>
    </source>
</evidence>
<evidence type="ECO:0000313" key="16">
    <source>
        <dbReference type="EMBL" id="WIY00634.1"/>
    </source>
</evidence>
<feature type="domain" description="Fumarate reductase/succinate dehydrogenase flavoprotein-like C-terminal" evidence="15">
    <location>
        <begin position="510"/>
        <end position="641"/>
    </location>
</feature>
<dbReference type="GO" id="GO:0009055">
    <property type="term" value="F:electron transfer activity"/>
    <property type="evidence" value="ECO:0007669"/>
    <property type="project" value="TreeGrafter"/>
</dbReference>
<dbReference type="Gene3D" id="3.50.50.60">
    <property type="entry name" value="FAD/NAD(P)-binding domain"/>
    <property type="match status" value="1"/>
</dbReference>
<dbReference type="FunFam" id="1.20.58.100:FF:000003">
    <property type="entry name" value="Succinate dehydrogenase flavoprotein subunit"/>
    <property type="match status" value="1"/>
</dbReference>
<evidence type="ECO:0000256" key="9">
    <source>
        <dbReference type="ARBA" id="ARBA00022982"/>
    </source>
</evidence>
<evidence type="ECO:0000313" key="17">
    <source>
        <dbReference type="Proteomes" id="UP001239397"/>
    </source>
</evidence>
<evidence type="ECO:0000256" key="7">
    <source>
        <dbReference type="ARBA" id="ARBA00022630"/>
    </source>
</evidence>
<evidence type="ECO:0000256" key="13">
    <source>
        <dbReference type="PIRSR" id="PIRSR630664-50"/>
    </source>
</evidence>
<dbReference type="InterPro" id="IPR036188">
    <property type="entry name" value="FAD/NAD-bd_sf"/>
</dbReference>
<keyword evidence="9" id="KW-0249">Electron transport</keyword>
<comment type="similarity">
    <text evidence="3">Belongs to the FAD-dependent oxidoreductase 2 family. FRD/SDH subfamily.</text>
</comment>
<evidence type="ECO:0000256" key="8">
    <source>
        <dbReference type="ARBA" id="ARBA00022827"/>
    </source>
</evidence>